<dbReference type="VEuPathDB" id="FungiDB:PV09_09702"/>
<keyword evidence="1" id="KW-0862">Zinc</keyword>
<keyword evidence="4" id="KW-1185">Reference proteome</keyword>
<organism evidence="3 4">
    <name type="scientific">Verruconis gallopava</name>
    <dbReference type="NCBI Taxonomy" id="253628"/>
    <lineage>
        <taxon>Eukaryota</taxon>
        <taxon>Fungi</taxon>
        <taxon>Dikarya</taxon>
        <taxon>Ascomycota</taxon>
        <taxon>Pezizomycotina</taxon>
        <taxon>Dothideomycetes</taxon>
        <taxon>Pleosporomycetidae</taxon>
        <taxon>Venturiales</taxon>
        <taxon>Sympoventuriaceae</taxon>
        <taxon>Verruconis</taxon>
    </lineage>
</organism>
<feature type="domain" description="CCHC-type" evidence="2">
    <location>
        <begin position="221"/>
        <end position="237"/>
    </location>
</feature>
<dbReference type="InterPro" id="IPR001878">
    <property type="entry name" value="Znf_CCHC"/>
</dbReference>
<evidence type="ECO:0000313" key="4">
    <source>
        <dbReference type="Proteomes" id="UP000053259"/>
    </source>
</evidence>
<reference evidence="3 4" key="1">
    <citation type="submission" date="2015-01" db="EMBL/GenBank/DDBJ databases">
        <title>The Genome Sequence of Ochroconis gallopava CBS43764.</title>
        <authorList>
            <consortium name="The Broad Institute Genomics Platform"/>
            <person name="Cuomo C."/>
            <person name="de Hoog S."/>
            <person name="Gorbushina A."/>
            <person name="Stielow B."/>
            <person name="Teixiera M."/>
            <person name="Abouelleil A."/>
            <person name="Chapman S.B."/>
            <person name="Priest M."/>
            <person name="Young S.K."/>
            <person name="Wortman J."/>
            <person name="Nusbaum C."/>
            <person name="Birren B."/>
        </authorList>
    </citation>
    <scope>NUCLEOTIDE SEQUENCE [LARGE SCALE GENOMIC DNA]</scope>
    <source>
        <strain evidence="3 4">CBS 43764</strain>
    </source>
</reference>
<dbReference type="STRING" id="253628.A0A0D1X8X7"/>
<dbReference type="GO" id="GO:0003676">
    <property type="term" value="F:nucleic acid binding"/>
    <property type="evidence" value="ECO:0007669"/>
    <property type="project" value="InterPro"/>
</dbReference>
<accession>A0A0D1X8X7</accession>
<dbReference type="HOGENOM" id="CLU_973873_0_0_1"/>
<name>A0A0D1X8X7_9PEZI</name>
<sequence>MWAAVASRGIASSASIPLSQSTGSSSQSAIGSTNLRITTPLVQQEESINAGTKEKFTRYIDVKEATNWITRALQEHETTKETEIAGVGVTKFGYVIRFKNEKSKEIASKHDDWLADLHPETKIDRPRYGIVVHRTPTEQVQLDDKTEAATKLLEENDLTSKGYRITDVAWLKRKDVPLGKHASLGIWFDSPGAVKWAVRNGVLFGKQYIGSVEPYEPRRKRCHRCARIGHLAWNCKEQRRCAHCLEDHDKSECPEGTQPRCADCNQGHHTEAAECTNRATRFPRFQ</sequence>
<dbReference type="OrthoDB" id="4509126at2759"/>
<dbReference type="RefSeq" id="XP_016208355.1">
    <property type="nucleotide sequence ID" value="XM_016363813.1"/>
</dbReference>
<protein>
    <recommendedName>
        <fullName evidence="2">CCHC-type domain-containing protein</fullName>
    </recommendedName>
</protein>
<dbReference type="GO" id="GO:0008270">
    <property type="term" value="F:zinc ion binding"/>
    <property type="evidence" value="ECO:0007669"/>
    <property type="project" value="UniProtKB-KW"/>
</dbReference>
<dbReference type="EMBL" id="KN847660">
    <property type="protein sequence ID" value="KIV98485.1"/>
    <property type="molecule type" value="Genomic_DNA"/>
</dbReference>
<keyword evidence="1" id="KW-0479">Metal-binding</keyword>
<dbReference type="AlphaFoldDB" id="A0A0D1X8X7"/>
<dbReference type="PROSITE" id="PS50158">
    <property type="entry name" value="ZF_CCHC"/>
    <property type="match status" value="1"/>
</dbReference>
<dbReference type="InParanoid" id="A0A0D1X8X7"/>
<dbReference type="GeneID" id="27317675"/>
<keyword evidence="1" id="KW-0863">Zinc-finger</keyword>
<evidence type="ECO:0000313" key="3">
    <source>
        <dbReference type="EMBL" id="KIV98485.1"/>
    </source>
</evidence>
<dbReference type="Proteomes" id="UP000053259">
    <property type="component" value="Unassembled WGS sequence"/>
</dbReference>
<evidence type="ECO:0000259" key="2">
    <source>
        <dbReference type="PROSITE" id="PS50158"/>
    </source>
</evidence>
<evidence type="ECO:0000256" key="1">
    <source>
        <dbReference type="PROSITE-ProRule" id="PRU00047"/>
    </source>
</evidence>
<proteinExistence type="predicted"/>
<gene>
    <name evidence="3" type="ORF">PV09_09702</name>
</gene>